<dbReference type="RefSeq" id="WP_108728995.1">
    <property type="nucleotide sequence ID" value="NZ_CP025785.1"/>
</dbReference>
<reference evidence="2 3" key="1">
    <citation type="submission" date="2018-01" db="EMBL/GenBank/DDBJ databases">
        <title>Genome sequence of Borrelia tachyglossi.</title>
        <authorList>
            <person name="Gofton A.W."/>
        </authorList>
    </citation>
    <scope>NUCLEOTIDE SEQUENCE [LARGE SCALE GENOMIC DNA]</scope>
    <source>
        <strain evidence="2 3">Bc-F10-1268</strain>
    </source>
</reference>
<accession>A0A2S1LWE3</accession>
<dbReference type="EMBL" id="CP025785">
    <property type="protein sequence ID" value="AWG42596.1"/>
    <property type="molecule type" value="Genomic_DNA"/>
</dbReference>
<keyword evidence="3" id="KW-1185">Reference proteome</keyword>
<gene>
    <name evidence="2" type="ORF">CR532_01035</name>
</gene>
<evidence type="ECO:0000313" key="3">
    <source>
        <dbReference type="Proteomes" id="UP000244655"/>
    </source>
</evidence>
<dbReference type="AlphaFoldDB" id="A0A2S1LWE3"/>
<keyword evidence="1" id="KW-0812">Transmembrane</keyword>
<sequence>MHVYKNKRMIKYLMSISLAILVILSILLFFNITTINAPQTLNSRVKKLFLTRIAHKKGKSANDYSIESFYSIFKDTQGNEIAKDDKLFSEKVAKVDALITYYYKADTINTNMHSAFVSYDVKRNEIKFIHSE</sequence>
<evidence type="ECO:0000256" key="1">
    <source>
        <dbReference type="SAM" id="Phobius"/>
    </source>
</evidence>
<proteinExistence type="predicted"/>
<keyword evidence="1" id="KW-1133">Transmembrane helix</keyword>
<organism evidence="2 3">
    <name type="scientific">Candidatus Borreliella tachyglossi</name>
    <dbReference type="NCBI Taxonomy" id="1964448"/>
    <lineage>
        <taxon>Bacteria</taxon>
        <taxon>Pseudomonadati</taxon>
        <taxon>Spirochaetota</taxon>
        <taxon>Spirochaetia</taxon>
        <taxon>Spirochaetales</taxon>
        <taxon>Borreliaceae</taxon>
        <taxon>Borreliella</taxon>
    </lineage>
</organism>
<dbReference type="OrthoDB" id="9865889at2"/>
<feature type="transmembrane region" description="Helical" evidence="1">
    <location>
        <begin position="12"/>
        <end position="32"/>
    </location>
</feature>
<protein>
    <submittedName>
        <fullName evidence="2">Uncharacterized protein</fullName>
    </submittedName>
</protein>
<keyword evidence="1" id="KW-0472">Membrane</keyword>
<dbReference type="Proteomes" id="UP000244655">
    <property type="component" value="Chromosome"/>
</dbReference>
<name>A0A2S1LWE3_9SPIR</name>
<evidence type="ECO:0000313" key="2">
    <source>
        <dbReference type="EMBL" id="AWG42596.1"/>
    </source>
</evidence>